<evidence type="ECO:0000313" key="2">
    <source>
        <dbReference type="Proteomes" id="UP000315689"/>
    </source>
</evidence>
<dbReference type="Proteomes" id="UP000315689">
    <property type="component" value="Unassembled WGS sequence"/>
</dbReference>
<proteinExistence type="predicted"/>
<sequence>MSETKLIDATKEISRDEANELLRRISGAPVSLALVDLFVRASAPDTLRRSTSDERLVNEVCTLFSDALPEEVRVTVMLKQQRIANSDPNLAQEMGTTLSFYKGKITDLPVNPGSSELVTLYGGPQRMGVWMYGRGNAMTYDIVLRTPSLAGLFLLSPAGRWILEMLGHLAKTVSEFHLKQEEQLMFYQGDTEEPDH</sequence>
<evidence type="ECO:0000313" key="1">
    <source>
        <dbReference type="EMBL" id="TSC92758.1"/>
    </source>
</evidence>
<dbReference type="AlphaFoldDB" id="A0A554LIV1"/>
<reference evidence="1 2" key="1">
    <citation type="submission" date="2017-07" db="EMBL/GenBank/DDBJ databases">
        <title>Mechanisms for carbon and nitrogen cycling indicate functional differentiation within the Candidate Phyla Radiation.</title>
        <authorList>
            <person name="Danczak R.E."/>
            <person name="Johnston M.D."/>
            <person name="Kenah C."/>
            <person name="Slattery M."/>
            <person name="Wrighton K.C."/>
            <person name="Wilkins M.J."/>
        </authorList>
    </citation>
    <scope>NUCLEOTIDE SEQUENCE [LARGE SCALE GENOMIC DNA]</scope>
    <source>
        <strain evidence="1">Licking1014_7</strain>
    </source>
</reference>
<accession>A0A554LIV1</accession>
<organism evidence="1 2">
    <name type="scientific">Candidatus Berkelbacteria bacterium Licking1014_7</name>
    <dbReference type="NCBI Taxonomy" id="2017147"/>
    <lineage>
        <taxon>Bacteria</taxon>
        <taxon>Candidatus Berkelbacteria</taxon>
    </lineage>
</organism>
<name>A0A554LIV1_9BACT</name>
<comment type="caution">
    <text evidence="1">The sequence shown here is derived from an EMBL/GenBank/DDBJ whole genome shotgun (WGS) entry which is preliminary data.</text>
</comment>
<protein>
    <submittedName>
        <fullName evidence="1">Uncharacterized protein</fullName>
    </submittedName>
</protein>
<gene>
    <name evidence="1" type="ORF">CEN89_460</name>
</gene>
<dbReference type="EMBL" id="VMGK01000014">
    <property type="protein sequence ID" value="TSC92758.1"/>
    <property type="molecule type" value="Genomic_DNA"/>
</dbReference>